<accession>A0A7S1ABV5</accession>
<reference evidence="2" key="1">
    <citation type="submission" date="2021-01" db="EMBL/GenBank/DDBJ databases">
        <authorList>
            <person name="Corre E."/>
            <person name="Pelletier E."/>
            <person name="Niang G."/>
            <person name="Scheremetjew M."/>
            <person name="Finn R."/>
            <person name="Kale V."/>
            <person name="Holt S."/>
            <person name="Cochrane G."/>
            <person name="Meng A."/>
            <person name="Brown T."/>
            <person name="Cohen L."/>
        </authorList>
    </citation>
    <scope>NUCLEOTIDE SEQUENCE</scope>
</reference>
<evidence type="ECO:0000313" key="2">
    <source>
        <dbReference type="EMBL" id="CAD8849083.1"/>
    </source>
</evidence>
<dbReference type="EMBL" id="HBFQ01033296">
    <property type="protein sequence ID" value="CAD8849083.1"/>
    <property type="molecule type" value="Transcribed_RNA"/>
</dbReference>
<evidence type="ECO:0000256" key="1">
    <source>
        <dbReference type="SAM" id="SignalP"/>
    </source>
</evidence>
<dbReference type="InterPro" id="IPR029033">
    <property type="entry name" value="His_PPase_superfam"/>
</dbReference>
<gene>
    <name evidence="2" type="ORF">NSCI0253_LOCUS23433</name>
</gene>
<dbReference type="AlphaFoldDB" id="A0A7S1ABV5"/>
<name>A0A7S1ABV5_NOCSC</name>
<organism evidence="2">
    <name type="scientific">Noctiluca scintillans</name>
    <name type="common">Sea sparkle</name>
    <name type="synonym">Red tide dinoflagellate</name>
    <dbReference type="NCBI Taxonomy" id="2966"/>
    <lineage>
        <taxon>Eukaryota</taxon>
        <taxon>Sar</taxon>
        <taxon>Alveolata</taxon>
        <taxon>Dinophyceae</taxon>
        <taxon>Noctilucales</taxon>
        <taxon>Noctilucaceae</taxon>
        <taxon>Noctiluca</taxon>
    </lineage>
</organism>
<keyword evidence="1" id="KW-0732">Signal</keyword>
<protein>
    <submittedName>
        <fullName evidence="2">Uncharacterized protein</fullName>
    </submittedName>
</protein>
<sequence>MWPRVAAVSTRLSVHTLGIGTLGLVAFAGRACAPVSPSRCCPRSPRVTVVCHAESVAHVLRERDPVAYHKRAWLDDSCRPLESRLRDCTLSSDGISTSLSVADEMCHIVDKDPDGKILVIVSPLTRTIFATCMLFHRLALWRDVCVVVDPAAMEVVNEPHDLVENLGRPMEDVFEELTEVLQARNAPVGAFMLLEKLRGAASHLDADWWFHPTTPTALPMRVYEGGMDARAQRLRKSVQEHVSRTGDVVRVFVVTHEGVTCALNDGVMPESSMFVVSNFFE</sequence>
<dbReference type="SUPFAM" id="SSF53254">
    <property type="entry name" value="Phosphoglycerate mutase-like"/>
    <property type="match status" value="1"/>
</dbReference>
<feature type="signal peptide" evidence="1">
    <location>
        <begin position="1"/>
        <end position="18"/>
    </location>
</feature>
<dbReference type="Gene3D" id="3.40.50.1240">
    <property type="entry name" value="Phosphoglycerate mutase-like"/>
    <property type="match status" value="1"/>
</dbReference>
<proteinExistence type="predicted"/>
<feature type="chain" id="PRO_5030950903" evidence="1">
    <location>
        <begin position="19"/>
        <end position="281"/>
    </location>
</feature>